<dbReference type="RefSeq" id="WP_093306631.1">
    <property type="nucleotide sequence ID" value="NZ_FOOH01000045.1"/>
</dbReference>
<reference evidence="2" key="1">
    <citation type="submission" date="2016-10" db="EMBL/GenBank/DDBJ databases">
        <authorList>
            <person name="Varghese N."/>
            <person name="Submissions S."/>
        </authorList>
    </citation>
    <scope>NUCLEOTIDE SEQUENCE [LARGE SCALE GENOMIC DNA]</scope>
    <source>
        <strain evidence="2">DSM 23515</strain>
    </source>
</reference>
<dbReference type="Proteomes" id="UP000199116">
    <property type="component" value="Unassembled WGS sequence"/>
</dbReference>
<keyword evidence="2" id="KW-1185">Reference proteome</keyword>
<dbReference type="AlphaFoldDB" id="A0A1I2Q994"/>
<gene>
    <name evidence="1" type="ORF">SAMN04488033_1455</name>
</gene>
<name>A0A1I2Q994_9FLAO</name>
<protein>
    <submittedName>
        <fullName evidence="1">Uncharacterized protein</fullName>
    </submittedName>
</protein>
<evidence type="ECO:0000313" key="1">
    <source>
        <dbReference type="EMBL" id="SFG23949.1"/>
    </source>
</evidence>
<dbReference type="EMBL" id="FOOH01000045">
    <property type="protein sequence ID" value="SFG23949.1"/>
    <property type="molecule type" value="Genomic_DNA"/>
</dbReference>
<proteinExistence type="predicted"/>
<sequence length="79" mass="9444">MKVGNHVMRLNPHITQTSPERKKYRVVGVAKDPSEAPQWIGKTEKYHWIVTIKYLETNELIDLFFDCYDQCHEKRKLKI</sequence>
<accession>A0A1I2Q994</accession>
<evidence type="ECO:0000313" key="2">
    <source>
        <dbReference type="Proteomes" id="UP000199116"/>
    </source>
</evidence>
<organism evidence="1 2">
    <name type="scientific">Salegentibacter agarivorans</name>
    <dbReference type="NCBI Taxonomy" id="345907"/>
    <lineage>
        <taxon>Bacteria</taxon>
        <taxon>Pseudomonadati</taxon>
        <taxon>Bacteroidota</taxon>
        <taxon>Flavobacteriia</taxon>
        <taxon>Flavobacteriales</taxon>
        <taxon>Flavobacteriaceae</taxon>
        <taxon>Salegentibacter</taxon>
    </lineage>
</organism>